<proteinExistence type="inferred from homology"/>
<evidence type="ECO:0000256" key="2">
    <source>
        <dbReference type="ARBA" id="ARBA00009825"/>
    </source>
</evidence>
<dbReference type="AlphaFoldDB" id="A0A316UGE1"/>
<keyword evidence="4 6" id="KW-1133">Transmembrane helix</keyword>
<reference evidence="7 8" key="1">
    <citation type="journal article" date="2018" name="Mol. Biol. Evol.">
        <title>Broad Genomic Sampling Reveals a Smut Pathogenic Ancestry of the Fungal Clade Ustilaginomycotina.</title>
        <authorList>
            <person name="Kijpornyongpan T."/>
            <person name="Mondo S.J."/>
            <person name="Barry K."/>
            <person name="Sandor L."/>
            <person name="Lee J."/>
            <person name="Lipzen A."/>
            <person name="Pangilinan J."/>
            <person name="LaButti K."/>
            <person name="Hainaut M."/>
            <person name="Henrissat B."/>
            <person name="Grigoriev I.V."/>
            <person name="Spatafora J.W."/>
            <person name="Aime M.C."/>
        </authorList>
    </citation>
    <scope>NUCLEOTIDE SEQUENCE [LARGE SCALE GENOMIC DNA]</scope>
    <source>
        <strain evidence="7 8">MCA 4718</strain>
    </source>
</reference>
<dbReference type="OrthoDB" id="2503643at2759"/>
<evidence type="ECO:0000256" key="1">
    <source>
        <dbReference type="ARBA" id="ARBA00004141"/>
    </source>
</evidence>
<evidence type="ECO:0000313" key="8">
    <source>
        <dbReference type="Proteomes" id="UP000245942"/>
    </source>
</evidence>
<gene>
    <name evidence="7" type="ORF">BCV69DRAFT_280600</name>
</gene>
<name>A0A316UGE1_9BASI</name>
<dbReference type="GO" id="GO:0006487">
    <property type="term" value="P:protein N-linked glycosylation"/>
    <property type="evidence" value="ECO:0007669"/>
    <property type="project" value="UniProtKB-UniRule"/>
</dbReference>
<keyword evidence="8" id="KW-1185">Reference proteome</keyword>
<accession>A0A316UGE1</accession>
<sequence length="85" mass="8862">MSLPQGYSAAAEAHASALPFSPMIPVSSLPYVAVTLLLASFFGTFFFTTLPKRNALVSEILVAVFSSVCAGFGIVALFNAVGVYV</sequence>
<comment type="similarity">
    <text evidence="2 6">Belongs to the OST5 family.</text>
</comment>
<comment type="function">
    <text evidence="6">Subunit of the oligosaccharyl transferase (OST) complex that catalyzes the initial transfer of a defined glycan (Glc(3)Man(9)GlcNAc(2) in eukaryotes) from the lipid carrier dolichol-pyrophosphate to an asparagine residue within an Asn-X-Ser/Thr consensus motif in nascent polypeptide chains, the first step in protein N-glycosylation. N-glycosylation occurs cotranslationally and the complex associates with the Sec61 complex at the channel-forming translocon complex that mediates protein translocation across the endoplasmic reticulum (ER). All subunits are required for a maximal enzyme activity.</text>
</comment>
<dbReference type="GeneID" id="37013402"/>
<keyword evidence="3 6" id="KW-0812">Transmembrane</keyword>
<feature type="transmembrane region" description="Helical" evidence="6">
    <location>
        <begin position="60"/>
        <end position="84"/>
    </location>
</feature>
<dbReference type="STRING" id="1684307.A0A316UGE1"/>
<dbReference type="Pfam" id="PF05251">
    <property type="entry name" value="Ost5"/>
    <property type="match status" value="1"/>
</dbReference>
<evidence type="ECO:0000313" key="7">
    <source>
        <dbReference type="EMBL" id="PWN22983.1"/>
    </source>
</evidence>
<evidence type="ECO:0000256" key="4">
    <source>
        <dbReference type="ARBA" id="ARBA00022989"/>
    </source>
</evidence>
<comment type="subcellular location">
    <subcellularLocation>
        <location evidence="1 6">Membrane</location>
        <topology evidence="1 6">Multi-pass membrane protein</topology>
    </subcellularLocation>
</comment>
<keyword evidence="5 6" id="KW-0472">Membrane</keyword>
<comment type="subunit">
    <text evidence="6">Component of the oligosaccharyltransferase (OST) complex.</text>
</comment>
<dbReference type="Proteomes" id="UP000245942">
    <property type="component" value="Unassembled WGS sequence"/>
</dbReference>
<protein>
    <recommendedName>
        <fullName evidence="6">Dolichyl-diphosphooligosaccharide-protein glycosyltransferase subunit OST5</fullName>
    </recommendedName>
</protein>
<feature type="transmembrane region" description="Helical" evidence="6">
    <location>
        <begin position="28"/>
        <end position="48"/>
    </location>
</feature>
<dbReference type="RefSeq" id="XP_025350143.1">
    <property type="nucleotide sequence ID" value="XM_025491668.1"/>
</dbReference>
<dbReference type="GO" id="GO:0008250">
    <property type="term" value="C:oligosaccharyltransferase complex"/>
    <property type="evidence" value="ECO:0007669"/>
    <property type="project" value="UniProtKB-UniRule"/>
</dbReference>
<evidence type="ECO:0000256" key="5">
    <source>
        <dbReference type="ARBA" id="ARBA00023136"/>
    </source>
</evidence>
<dbReference type="EMBL" id="KZ819322">
    <property type="protein sequence ID" value="PWN22983.1"/>
    <property type="molecule type" value="Genomic_DNA"/>
</dbReference>
<organism evidence="7 8">
    <name type="scientific">Pseudomicrostroma glucosiphilum</name>
    <dbReference type="NCBI Taxonomy" id="1684307"/>
    <lineage>
        <taxon>Eukaryota</taxon>
        <taxon>Fungi</taxon>
        <taxon>Dikarya</taxon>
        <taxon>Basidiomycota</taxon>
        <taxon>Ustilaginomycotina</taxon>
        <taxon>Exobasidiomycetes</taxon>
        <taxon>Microstromatales</taxon>
        <taxon>Microstromatales incertae sedis</taxon>
        <taxon>Pseudomicrostroma</taxon>
    </lineage>
</organism>
<dbReference type="InterPro" id="IPR007915">
    <property type="entry name" value="TMEM258/Ost5"/>
</dbReference>
<evidence type="ECO:0000256" key="3">
    <source>
        <dbReference type="ARBA" id="ARBA00022692"/>
    </source>
</evidence>
<evidence type="ECO:0000256" key="6">
    <source>
        <dbReference type="RuleBase" id="RU367008"/>
    </source>
</evidence>